<evidence type="ECO:0000256" key="2">
    <source>
        <dbReference type="ARBA" id="ARBA00010072"/>
    </source>
</evidence>
<dbReference type="SUPFAM" id="SSF161098">
    <property type="entry name" value="MetI-like"/>
    <property type="match status" value="1"/>
</dbReference>
<evidence type="ECO:0000256" key="6">
    <source>
        <dbReference type="ARBA" id="ARBA00022970"/>
    </source>
</evidence>
<dbReference type="Pfam" id="PF00528">
    <property type="entry name" value="BPD_transp_1"/>
    <property type="match status" value="1"/>
</dbReference>
<protein>
    <submittedName>
        <fullName evidence="11">Arginine transport system permease protein ArtQ</fullName>
    </submittedName>
</protein>
<sequence length="225" mass="25038">MTYTFSFKFLSTYWQFFLNGLLMTLELSVFAVLLGTLFGTLMGLQRVSANKLLKFLSSCYVEFVRGTPLLVQLYLFRYGLIILFPALSKISVFVPCVIALAFNSTAYVSEIMRAGINAVDVGQTEAGRSLGLTRGQTMRRIILPQAYRNILPALGNEFVAIIKESSICSVVGVFDLMYMSDLVRAGTARPFEPLMVAALLYMCLTFPLSKLMGLLEKRMKRGNAA</sequence>
<reference evidence="11" key="1">
    <citation type="submission" date="2019-08" db="EMBL/GenBank/DDBJ databases">
        <authorList>
            <person name="Kucharzyk K."/>
            <person name="Murdoch R.W."/>
            <person name="Higgins S."/>
            <person name="Loffler F."/>
        </authorList>
    </citation>
    <scope>NUCLEOTIDE SEQUENCE</scope>
</reference>
<dbReference type="PANTHER" id="PTHR30614">
    <property type="entry name" value="MEMBRANE COMPONENT OF AMINO ACID ABC TRANSPORTER"/>
    <property type="match status" value="1"/>
</dbReference>
<accession>A0A644X4D9</accession>
<evidence type="ECO:0000256" key="5">
    <source>
        <dbReference type="ARBA" id="ARBA00022692"/>
    </source>
</evidence>
<keyword evidence="3" id="KW-0813">Transport</keyword>
<feature type="transmembrane region" description="Helical" evidence="9">
    <location>
        <begin position="75"/>
        <end position="102"/>
    </location>
</feature>
<evidence type="ECO:0000256" key="1">
    <source>
        <dbReference type="ARBA" id="ARBA00004651"/>
    </source>
</evidence>
<dbReference type="InterPro" id="IPR010065">
    <property type="entry name" value="AA_ABC_transptr_permease_3TM"/>
</dbReference>
<dbReference type="PROSITE" id="PS50928">
    <property type="entry name" value="ABC_TM1"/>
    <property type="match status" value="1"/>
</dbReference>
<evidence type="ECO:0000256" key="8">
    <source>
        <dbReference type="ARBA" id="ARBA00023136"/>
    </source>
</evidence>
<comment type="similarity">
    <text evidence="2">Belongs to the binding-protein-dependent transport system permease family. HisMQ subfamily.</text>
</comment>
<evidence type="ECO:0000256" key="9">
    <source>
        <dbReference type="SAM" id="Phobius"/>
    </source>
</evidence>
<gene>
    <name evidence="11" type="primary">artQ_7</name>
    <name evidence="11" type="ORF">SDC9_57152</name>
</gene>
<evidence type="ECO:0000256" key="3">
    <source>
        <dbReference type="ARBA" id="ARBA00022448"/>
    </source>
</evidence>
<dbReference type="GO" id="GO:0022857">
    <property type="term" value="F:transmembrane transporter activity"/>
    <property type="evidence" value="ECO:0007669"/>
    <property type="project" value="InterPro"/>
</dbReference>
<keyword evidence="5 9" id="KW-0812">Transmembrane</keyword>
<proteinExistence type="inferred from homology"/>
<keyword evidence="6" id="KW-0029">Amino-acid transport</keyword>
<dbReference type="PANTHER" id="PTHR30614:SF20">
    <property type="entry name" value="GLUTAMINE TRANSPORT SYSTEM PERMEASE PROTEIN GLNP"/>
    <property type="match status" value="1"/>
</dbReference>
<dbReference type="GO" id="GO:0043190">
    <property type="term" value="C:ATP-binding cassette (ABC) transporter complex"/>
    <property type="evidence" value="ECO:0007669"/>
    <property type="project" value="InterPro"/>
</dbReference>
<dbReference type="GO" id="GO:0006865">
    <property type="term" value="P:amino acid transport"/>
    <property type="evidence" value="ECO:0007669"/>
    <property type="project" value="UniProtKB-KW"/>
</dbReference>
<comment type="subcellular location">
    <subcellularLocation>
        <location evidence="1">Cell membrane</location>
        <topology evidence="1">Multi-pass membrane protein</topology>
    </subcellularLocation>
</comment>
<keyword evidence="7 9" id="KW-1133">Transmembrane helix</keyword>
<dbReference type="AlphaFoldDB" id="A0A644X4D9"/>
<comment type="caution">
    <text evidence="11">The sequence shown here is derived from an EMBL/GenBank/DDBJ whole genome shotgun (WGS) entry which is preliminary data.</text>
</comment>
<dbReference type="Gene3D" id="1.10.3720.10">
    <property type="entry name" value="MetI-like"/>
    <property type="match status" value="1"/>
</dbReference>
<dbReference type="EMBL" id="VSSQ01001745">
    <property type="protein sequence ID" value="MPM10817.1"/>
    <property type="molecule type" value="Genomic_DNA"/>
</dbReference>
<dbReference type="CDD" id="cd06261">
    <property type="entry name" value="TM_PBP2"/>
    <property type="match status" value="1"/>
</dbReference>
<dbReference type="InterPro" id="IPR043429">
    <property type="entry name" value="ArtM/GltK/GlnP/TcyL/YhdX-like"/>
</dbReference>
<keyword evidence="8 9" id="KW-0472">Membrane</keyword>
<feature type="transmembrane region" description="Helical" evidence="9">
    <location>
        <begin position="194"/>
        <end position="215"/>
    </location>
</feature>
<feature type="domain" description="ABC transmembrane type-1" evidence="10">
    <location>
        <begin position="21"/>
        <end position="212"/>
    </location>
</feature>
<organism evidence="11">
    <name type="scientific">bioreactor metagenome</name>
    <dbReference type="NCBI Taxonomy" id="1076179"/>
    <lineage>
        <taxon>unclassified sequences</taxon>
        <taxon>metagenomes</taxon>
        <taxon>ecological metagenomes</taxon>
    </lineage>
</organism>
<dbReference type="FunFam" id="1.10.3720.10:FF:000033">
    <property type="entry name" value="Polar amino acid ABC transporter permease"/>
    <property type="match status" value="1"/>
</dbReference>
<dbReference type="NCBIfam" id="TIGR01726">
    <property type="entry name" value="HEQRo_perm_3TM"/>
    <property type="match status" value="1"/>
</dbReference>
<feature type="transmembrane region" description="Helical" evidence="9">
    <location>
        <begin position="20"/>
        <end position="44"/>
    </location>
</feature>
<evidence type="ECO:0000256" key="7">
    <source>
        <dbReference type="ARBA" id="ARBA00022989"/>
    </source>
</evidence>
<evidence type="ECO:0000259" key="10">
    <source>
        <dbReference type="PROSITE" id="PS50928"/>
    </source>
</evidence>
<name>A0A644X4D9_9ZZZZ</name>
<keyword evidence="4" id="KW-1003">Cell membrane</keyword>
<dbReference type="InterPro" id="IPR035906">
    <property type="entry name" value="MetI-like_sf"/>
</dbReference>
<evidence type="ECO:0000313" key="11">
    <source>
        <dbReference type="EMBL" id="MPM10817.1"/>
    </source>
</evidence>
<dbReference type="InterPro" id="IPR000515">
    <property type="entry name" value="MetI-like"/>
</dbReference>
<evidence type="ECO:0000256" key="4">
    <source>
        <dbReference type="ARBA" id="ARBA00022475"/>
    </source>
</evidence>